<evidence type="ECO:0000313" key="4">
    <source>
        <dbReference type="Proteomes" id="UP001183388"/>
    </source>
</evidence>
<reference evidence="4" key="1">
    <citation type="submission" date="2023-07" db="EMBL/GenBank/DDBJ databases">
        <title>30 novel species of actinomycetes from the DSMZ collection.</title>
        <authorList>
            <person name="Nouioui I."/>
        </authorList>
    </citation>
    <scope>NUCLEOTIDE SEQUENCE [LARGE SCALE GENOMIC DNA]</scope>
    <source>
        <strain evidence="4">DSM 44917</strain>
    </source>
</reference>
<evidence type="ECO:0000256" key="1">
    <source>
        <dbReference type="SAM" id="Coils"/>
    </source>
</evidence>
<protein>
    <submittedName>
        <fullName evidence="3">Uncharacterized protein</fullName>
    </submittedName>
</protein>
<evidence type="ECO:0000313" key="3">
    <source>
        <dbReference type="EMBL" id="MDT0307355.1"/>
    </source>
</evidence>
<dbReference type="EMBL" id="JAVREN010000011">
    <property type="protein sequence ID" value="MDT0307355.1"/>
    <property type="molecule type" value="Genomic_DNA"/>
</dbReference>
<feature type="region of interest" description="Disordered" evidence="2">
    <location>
        <begin position="99"/>
        <end position="120"/>
    </location>
</feature>
<sequence>MNVGEWVGLISAGSTLLGGSGYFVARATARAAAATAAASEAAARTMAEPAQRAADLASFREIREDLQRRLEQSEERERALRGLVRTFAAYVSELSAQLRRSGGEPPAPPEAVGEYFRTGV</sequence>
<comment type="caution">
    <text evidence="3">The sequence shown here is derived from an EMBL/GenBank/DDBJ whole genome shotgun (WGS) entry which is preliminary data.</text>
</comment>
<accession>A0ABU2L714</accession>
<organism evidence="3 4">
    <name type="scientific">Streptomyces boetiae</name>
    <dbReference type="NCBI Taxonomy" id="3075541"/>
    <lineage>
        <taxon>Bacteria</taxon>
        <taxon>Bacillati</taxon>
        <taxon>Actinomycetota</taxon>
        <taxon>Actinomycetes</taxon>
        <taxon>Kitasatosporales</taxon>
        <taxon>Streptomycetaceae</taxon>
        <taxon>Streptomyces</taxon>
    </lineage>
</organism>
<keyword evidence="1" id="KW-0175">Coiled coil</keyword>
<name>A0ABU2L714_9ACTN</name>
<proteinExistence type="predicted"/>
<evidence type="ECO:0000256" key="2">
    <source>
        <dbReference type="SAM" id="MobiDB-lite"/>
    </source>
</evidence>
<feature type="coiled-coil region" evidence="1">
    <location>
        <begin position="56"/>
        <end position="83"/>
    </location>
</feature>
<gene>
    <name evidence="3" type="ORF">RM780_10315</name>
</gene>
<keyword evidence="4" id="KW-1185">Reference proteome</keyword>
<dbReference type="Proteomes" id="UP001183388">
    <property type="component" value="Unassembled WGS sequence"/>
</dbReference>
<dbReference type="RefSeq" id="WP_311630301.1">
    <property type="nucleotide sequence ID" value="NZ_JAVREN010000011.1"/>
</dbReference>